<dbReference type="EMBL" id="JBHTBY010000017">
    <property type="protein sequence ID" value="MFC7322730.1"/>
    <property type="molecule type" value="Genomic_DNA"/>
</dbReference>
<accession>A0ABW2K973</accession>
<evidence type="ECO:0000313" key="5">
    <source>
        <dbReference type="EMBL" id="MFC7322730.1"/>
    </source>
</evidence>
<comment type="similarity">
    <text evidence="1">Belongs to the glycosyltransferase 2 family.</text>
</comment>
<dbReference type="InterPro" id="IPR001173">
    <property type="entry name" value="Glyco_trans_2-like"/>
</dbReference>
<dbReference type="GO" id="GO:0016757">
    <property type="term" value="F:glycosyltransferase activity"/>
    <property type="evidence" value="ECO:0007669"/>
    <property type="project" value="UniProtKB-KW"/>
</dbReference>
<keyword evidence="3 5" id="KW-0808">Transferase</keyword>
<evidence type="ECO:0000256" key="3">
    <source>
        <dbReference type="ARBA" id="ARBA00022679"/>
    </source>
</evidence>
<gene>
    <name evidence="5" type="ORF">ACFQMN_17845</name>
</gene>
<organism evidence="5 6">
    <name type="scientific">Halobacillus campisalis</name>
    <dbReference type="NCBI Taxonomy" id="435909"/>
    <lineage>
        <taxon>Bacteria</taxon>
        <taxon>Bacillati</taxon>
        <taxon>Bacillota</taxon>
        <taxon>Bacilli</taxon>
        <taxon>Bacillales</taxon>
        <taxon>Bacillaceae</taxon>
        <taxon>Halobacillus</taxon>
    </lineage>
</organism>
<dbReference type="RefSeq" id="WP_289215095.1">
    <property type="nucleotide sequence ID" value="NZ_JAPVRC010000002.1"/>
</dbReference>
<sequence>MPCISVIVPIYNVERYLPACLNSILAQSFTDFELILINDGSEDRCGEICDSFSERDNRIKVIHQKNAGVSNARNEGLKVAKGDYIAFVDPDDTIEPSMYEMMYSVACENEAEMTVCRIKTQNLFTGTESKSSIYEGKEKVLSQKDIKNQIIPLILNNKTVSLSSSVNKLYKRSIFDLYNVKFEEHKSHSEDVRLNFKILPFINRLVYVDEPLYNYFIRRNNSLTQVFRADLYDYISDNRSLLIKMCNEYSSSEQYVENVRSHYAGVTFNFIQELVNSSLPIKQQLKILSTIIKDEEFIKDIACYQSPSLFLKLLKLICRFGNEILIIRVVQYKYKLIHFIR</sequence>
<dbReference type="InterPro" id="IPR029044">
    <property type="entry name" value="Nucleotide-diphossugar_trans"/>
</dbReference>
<dbReference type="Pfam" id="PF00535">
    <property type="entry name" value="Glycos_transf_2"/>
    <property type="match status" value="1"/>
</dbReference>
<reference evidence="6" key="1">
    <citation type="journal article" date="2019" name="Int. J. Syst. Evol. Microbiol.">
        <title>The Global Catalogue of Microorganisms (GCM) 10K type strain sequencing project: providing services to taxonomists for standard genome sequencing and annotation.</title>
        <authorList>
            <consortium name="The Broad Institute Genomics Platform"/>
            <consortium name="The Broad Institute Genome Sequencing Center for Infectious Disease"/>
            <person name="Wu L."/>
            <person name="Ma J."/>
        </authorList>
    </citation>
    <scope>NUCLEOTIDE SEQUENCE [LARGE SCALE GENOMIC DNA]</scope>
    <source>
        <strain evidence="6">CCUG 73951</strain>
    </source>
</reference>
<dbReference type="Proteomes" id="UP001596494">
    <property type="component" value="Unassembled WGS sequence"/>
</dbReference>
<keyword evidence="6" id="KW-1185">Reference proteome</keyword>
<dbReference type="CDD" id="cd00761">
    <property type="entry name" value="Glyco_tranf_GTA_type"/>
    <property type="match status" value="1"/>
</dbReference>
<evidence type="ECO:0000313" key="6">
    <source>
        <dbReference type="Proteomes" id="UP001596494"/>
    </source>
</evidence>
<comment type="caution">
    <text evidence="5">The sequence shown here is derived from an EMBL/GenBank/DDBJ whole genome shotgun (WGS) entry which is preliminary data.</text>
</comment>
<evidence type="ECO:0000256" key="2">
    <source>
        <dbReference type="ARBA" id="ARBA00022676"/>
    </source>
</evidence>
<dbReference type="Gene3D" id="3.90.550.10">
    <property type="entry name" value="Spore Coat Polysaccharide Biosynthesis Protein SpsA, Chain A"/>
    <property type="match status" value="1"/>
</dbReference>
<feature type="domain" description="Glycosyltransferase 2-like" evidence="4">
    <location>
        <begin position="5"/>
        <end position="175"/>
    </location>
</feature>
<dbReference type="PANTHER" id="PTHR22916:SF51">
    <property type="entry name" value="GLYCOSYLTRANSFERASE EPSH-RELATED"/>
    <property type="match status" value="1"/>
</dbReference>
<dbReference type="PANTHER" id="PTHR22916">
    <property type="entry name" value="GLYCOSYLTRANSFERASE"/>
    <property type="match status" value="1"/>
</dbReference>
<keyword evidence="2 5" id="KW-0328">Glycosyltransferase</keyword>
<dbReference type="EC" id="2.4.-.-" evidence="5"/>
<dbReference type="SUPFAM" id="SSF53448">
    <property type="entry name" value="Nucleotide-diphospho-sugar transferases"/>
    <property type="match status" value="1"/>
</dbReference>
<evidence type="ECO:0000259" key="4">
    <source>
        <dbReference type="Pfam" id="PF00535"/>
    </source>
</evidence>
<protein>
    <submittedName>
        <fullName evidence="5">Glycosyltransferase</fullName>
        <ecNumber evidence="5">2.4.-.-</ecNumber>
    </submittedName>
</protein>
<evidence type="ECO:0000256" key="1">
    <source>
        <dbReference type="ARBA" id="ARBA00006739"/>
    </source>
</evidence>
<name>A0ABW2K973_9BACI</name>
<proteinExistence type="inferred from homology"/>